<dbReference type="Pfam" id="PF01555">
    <property type="entry name" value="N6_N4_Mtase"/>
    <property type="match status" value="1"/>
</dbReference>
<dbReference type="OrthoDB" id="9800801at2"/>
<dbReference type="InterPro" id="IPR002941">
    <property type="entry name" value="DNA_methylase_N4/N6"/>
</dbReference>
<dbReference type="InterPro" id="IPR002052">
    <property type="entry name" value="DNA_methylase_N6_adenine_CS"/>
</dbReference>
<dbReference type="Proteomes" id="UP000324298">
    <property type="component" value="Unassembled WGS sequence"/>
</dbReference>
<evidence type="ECO:0000256" key="2">
    <source>
        <dbReference type="ARBA" id="ARBA00022603"/>
    </source>
</evidence>
<accession>A0A5A9X6Q7</accession>
<dbReference type="InterPro" id="IPR029063">
    <property type="entry name" value="SAM-dependent_MTases_sf"/>
</dbReference>
<feature type="region of interest" description="Disordered" evidence="4">
    <location>
        <begin position="1"/>
        <end position="26"/>
    </location>
</feature>
<dbReference type="Gene3D" id="3.40.50.150">
    <property type="entry name" value="Vaccinia Virus protein VP39"/>
    <property type="match status" value="1"/>
</dbReference>
<dbReference type="PROSITE" id="PS00092">
    <property type="entry name" value="N6_MTASE"/>
    <property type="match status" value="1"/>
</dbReference>
<dbReference type="SUPFAM" id="SSF53335">
    <property type="entry name" value="S-adenosyl-L-methionine-dependent methyltransferases"/>
    <property type="match status" value="1"/>
</dbReference>
<reference evidence="6 7" key="1">
    <citation type="submission" date="2019-04" db="EMBL/GenBank/DDBJ databases">
        <title>Geobacter ruber sp. nov., ferric-reducing bacteria isolated from paddy soil.</title>
        <authorList>
            <person name="Xu Z."/>
            <person name="Masuda Y."/>
            <person name="Itoh H."/>
            <person name="Senoo K."/>
        </authorList>
    </citation>
    <scope>NUCLEOTIDE SEQUENCE [LARGE SCALE GENOMIC DNA]</scope>
    <source>
        <strain evidence="6 7">Red88</strain>
    </source>
</reference>
<dbReference type="AlphaFoldDB" id="A0A5A9X6Q7"/>
<protein>
    <submittedName>
        <fullName evidence="6">DNA modification methylase</fullName>
    </submittedName>
</protein>
<sequence>MGRDHRARQRRPQDPSRMAAGAFHYHPQGNNYAHYVAHGKQGEPMSVREKIREKYKGKPAPKNKNDDRTIDNLATPAKEISPESIADLRPSGYNPRTITAEQQKMLQESMKVYGDLGGIVFNHTTGRLIGGHQRSKMLDPNWQITKEPQTDSTGTIAIGYALTPYGKFSYREVAWPEDKEKAANIAANKMGGVFEDETLALLLKDLYDQDSEYLNLTGHDQNELEELLGLNEKEKLGKEDPEVLPVEDPFVKLGDLWVLGENRLLCGDSTSIADLDKLMMGEKADLVWTDPPYNVKYESKAGKIKNDNMSPEAFKEFLLSVFSVMHYALKPGGCFYIAHAEGNNIGDVFRSAVNGIKGLLMKQCIIWVKDCAVLGRQDYNWKHEPILYGWKEGAGHYFNGDFTQTTVIDDAPDISKMDKKQLQACITEMRNREVSSVIRIQKPAKSEWHPTIKPVKLVERNVYASSLPGEIVLDLFNGSGTTIITCRKTGRRGRGMELDPRYAEATLKRYMEYCGEEPMLMGADGKMTPFSEVEKQRKANA</sequence>
<evidence type="ECO:0000259" key="5">
    <source>
        <dbReference type="Pfam" id="PF01555"/>
    </source>
</evidence>
<evidence type="ECO:0000313" key="6">
    <source>
        <dbReference type="EMBL" id="KAA0888706.1"/>
    </source>
</evidence>
<organism evidence="6 7">
    <name type="scientific">Oryzomonas rubra</name>
    <dbReference type="NCBI Taxonomy" id="2509454"/>
    <lineage>
        <taxon>Bacteria</taxon>
        <taxon>Pseudomonadati</taxon>
        <taxon>Thermodesulfobacteriota</taxon>
        <taxon>Desulfuromonadia</taxon>
        <taxon>Geobacterales</taxon>
        <taxon>Geobacteraceae</taxon>
        <taxon>Oryzomonas</taxon>
    </lineage>
</organism>
<comment type="caution">
    <text evidence="6">The sequence shown here is derived from an EMBL/GenBank/DDBJ whole genome shotgun (WGS) entry which is preliminary data.</text>
</comment>
<evidence type="ECO:0000256" key="4">
    <source>
        <dbReference type="SAM" id="MobiDB-lite"/>
    </source>
</evidence>
<keyword evidence="7" id="KW-1185">Reference proteome</keyword>
<name>A0A5A9X6Q7_9BACT</name>
<keyword evidence="3" id="KW-0808">Transferase</keyword>
<dbReference type="GO" id="GO:0032259">
    <property type="term" value="P:methylation"/>
    <property type="evidence" value="ECO:0007669"/>
    <property type="project" value="UniProtKB-KW"/>
</dbReference>
<keyword evidence="2 6" id="KW-0489">Methyltransferase</keyword>
<evidence type="ECO:0000313" key="7">
    <source>
        <dbReference type="Proteomes" id="UP000324298"/>
    </source>
</evidence>
<gene>
    <name evidence="6" type="ORF">ET418_15105</name>
</gene>
<dbReference type="EMBL" id="SRSD01000010">
    <property type="protein sequence ID" value="KAA0888706.1"/>
    <property type="molecule type" value="Genomic_DNA"/>
</dbReference>
<feature type="domain" description="DNA methylase N-4/N-6" evidence="5">
    <location>
        <begin position="285"/>
        <end position="506"/>
    </location>
</feature>
<dbReference type="InterPro" id="IPR001091">
    <property type="entry name" value="RM_Methyltransferase"/>
</dbReference>
<comment type="similarity">
    <text evidence="1">Belongs to the N(4)/N(6)-methyltransferase family.</text>
</comment>
<evidence type="ECO:0000256" key="1">
    <source>
        <dbReference type="ARBA" id="ARBA00006594"/>
    </source>
</evidence>
<dbReference type="PRINTS" id="PR00508">
    <property type="entry name" value="S21N4MTFRASE"/>
</dbReference>
<dbReference type="GO" id="GO:0003677">
    <property type="term" value="F:DNA binding"/>
    <property type="evidence" value="ECO:0007669"/>
    <property type="project" value="InterPro"/>
</dbReference>
<dbReference type="GO" id="GO:0008170">
    <property type="term" value="F:N-methyltransferase activity"/>
    <property type="evidence" value="ECO:0007669"/>
    <property type="project" value="InterPro"/>
</dbReference>
<evidence type="ECO:0000256" key="3">
    <source>
        <dbReference type="ARBA" id="ARBA00022679"/>
    </source>
</evidence>
<proteinExistence type="inferred from homology"/>
<feature type="compositionally biased region" description="Basic residues" evidence="4">
    <location>
        <begin position="1"/>
        <end position="10"/>
    </location>
</feature>